<dbReference type="InterPro" id="IPR032675">
    <property type="entry name" value="LRR_dom_sf"/>
</dbReference>
<feature type="region of interest" description="Disordered" evidence="17">
    <location>
        <begin position="967"/>
        <end position="989"/>
    </location>
</feature>
<dbReference type="InterPro" id="IPR011009">
    <property type="entry name" value="Kinase-like_dom_sf"/>
</dbReference>
<dbReference type="PANTHER" id="PTHR47986">
    <property type="entry name" value="OSJNBA0070M12.3 PROTEIN"/>
    <property type="match status" value="1"/>
</dbReference>
<protein>
    <recommendedName>
        <fullName evidence="20">Protein kinase domain-containing protein</fullName>
    </recommendedName>
</protein>
<evidence type="ECO:0000259" key="20">
    <source>
        <dbReference type="PROSITE" id="PS50011"/>
    </source>
</evidence>
<dbReference type="Gene3D" id="3.80.10.10">
    <property type="entry name" value="Ribonuclease Inhibitor"/>
    <property type="match status" value="2"/>
</dbReference>
<dbReference type="SMART" id="SM00220">
    <property type="entry name" value="S_TKc"/>
    <property type="match status" value="1"/>
</dbReference>
<dbReference type="InterPro" id="IPR003591">
    <property type="entry name" value="Leu-rich_rpt_typical-subtyp"/>
</dbReference>
<keyword evidence="8" id="KW-0677">Repeat</keyword>
<dbReference type="Pfam" id="PF13855">
    <property type="entry name" value="LRR_8"/>
    <property type="match status" value="2"/>
</dbReference>
<reference evidence="22" key="1">
    <citation type="journal article" date="2019" name="Gigascience">
        <title>De novo genome assembly of the endangered Acer yangbiense, a plant species with extremely small populations endemic to Yunnan Province, China.</title>
        <authorList>
            <person name="Yang J."/>
            <person name="Wariss H.M."/>
            <person name="Tao L."/>
            <person name="Zhang R."/>
            <person name="Yun Q."/>
            <person name="Hollingsworth P."/>
            <person name="Dao Z."/>
            <person name="Luo G."/>
            <person name="Guo H."/>
            <person name="Ma Y."/>
            <person name="Sun W."/>
        </authorList>
    </citation>
    <scope>NUCLEOTIDE SEQUENCE [LARGE SCALE GENOMIC DNA]</scope>
    <source>
        <strain evidence="22">cv. br00</strain>
    </source>
</reference>
<evidence type="ECO:0000256" key="18">
    <source>
        <dbReference type="SAM" id="Phobius"/>
    </source>
</evidence>
<dbReference type="Proteomes" id="UP000326939">
    <property type="component" value="Chromosome 13"/>
</dbReference>
<keyword evidence="4" id="KW-0433">Leucine-rich repeat</keyword>
<comment type="subcellular location">
    <subcellularLocation>
        <location evidence="1">Membrane</location>
        <topology evidence="1">Single-pass membrane protein</topology>
    </subcellularLocation>
</comment>
<dbReference type="SMART" id="SM00364">
    <property type="entry name" value="LRR_BAC"/>
    <property type="match status" value="4"/>
</dbReference>
<organism evidence="21 22">
    <name type="scientific">Salix brachista</name>
    <dbReference type="NCBI Taxonomy" id="2182728"/>
    <lineage>
        <taxon>Eukaryota</taxon>
        <taxon>Viridiplantae</taxon>
        <taxon>Streptophyta</taxon>
        <taxon>Embryophyta</taxon>
        <taxon>Tracheophyta</taxon>
        <taxon>Spermatophyta</taxon>
        <taxon>Magnoliopsida</taxon>
        <taxon>eudicotyledons</taxon>
        <taxon>Gunneridae</taxon>
        <taxon>Pentapetalae</taxon>
        <taxon>rosids</taxon>
        <taxon>fabids</taxon>
        <taxon>Malpighiales</taxon>
        <taxon>Salicaceae</taxon>
        <taxon>Saliceae</taxon>
        <taxon>Salix</taxon>
    </lineage>
</organism>
<keyword evidence="10" id="KW-0418">Kinase</keyword>
<evidence type="ECO:0000256" key="5">
    <source>
        <dbReference type="ARBA" id="ARBA00022679"/>
    </source>
</evidence>
<dbReference type="FunFam" id="3.80.10.10:FF:000190">
    <property type="entry name" value="Receptor-like kinase TMK4"/>
    <property type="match status" value="1"/>
</dbReference>
<dbReference type="InterPro" id="IPR008271">
    <property type="entry name" value="Ser/Thr_kinase_AS"/>
</dbReference>
<dbReference type="PROSITE" id="PS00107">
    <property type="entry name" value="PROTEIN_KINASE_ATP"/>
    <property type="match status" value="1"/>
</dbReference>
<evidence type="ECO:0000256" key="17">
    <source>
        <dbReference type="SAM" id="MobiDB-lite"/>
    </source>
</evidence>
<keyword evidence="9 16" id="KW-0547">Nucleotide-binding</keyword>
<keyword evidence="11 16" id="KW-0067">ATP-binding</keyword>
<evidence type="ECO:0000256" key="16">
    <source>
        <dbReference type="PROSITE-ProRule" id="PRU10141"/>
    </source>
</evidence>
<dbReference type="Gene3D" id="3.30.200.20">
    <property type="entry name" value="Phosphorylase Kinase, domain 1"/>
    <property type="match status" value="1"/>
</dbReference>
<evidence type="ECO:0000256" key="12">
    <source>
        <dbReference type="ARBA" id="ARBA00022989"/>
    </source>
</evidence>
<dbReference type="Gene3D" id="1.10.510.10">
    <property type="entry name" value="Transferase(Phosphotransferase) domain 1"/>
    <property type="match status" value="1"/>
</dbReference>
<feature type="binding site" evidence="16">
    <location>
        <position position="617"/>
    </location>
    <ligand>
        <name>ATP</name>
        <dbReference type="ChEBI" id="CHEBI:30616"/>
    </ligand>
</feature>
<dbReference type="GO" id="GO:0004674">
    <property type="term" value="F:protein serine/threonine kinase activity"/>
    <property type="evidence" value="ECO:0007669"/>
    <property type="project" value="UniProtKB-KW"/>
</dbReference>
<evidence type="ECO:0000256" key="6">
    <source>
        <dbReference type="ARBA" id="ARBA00022692"/>
    </source>
</evidence>
<dbReference type="Pfam" id="PF08263">
    <property type="entry name" value="LRRNT_2"/>
    <property type="match status" value="2"/>
</dbReference>
<dbReference type="AlphaFoldDB" id="A0A5N5KGD4"/>
<dbReference type="Pfam" id="PF00560">
    <property type="entry name" value="LRR_1"/>
    <property type="match status" value="1"/>
</dbReference>
<keyword evidence="3" id="KW-0723">Serine/threonine-protein kinase</keyword>
<evidence type="ECO:0000256" key="1">
    <source>
        <dbReference type="ARBA" id="ARBA00004167"/>
    </source>
</evidence>
<comment type="caution">
    <text evidence="21">The sequence shown here is derived from an EMBL/GenBank/DDBJ whole genome shotgun (WGS) entry which is preliminary data.</text>
</comment>
<evidence type="ECO:0000256" key="8">
    <source>
        <dbReference type="ARBA" id="ARBA00022737"/>
    </source>
</evidence>
<dbReference type="SMART" id="SM00369">
    <property type="entry name" value="LRR_TYP"/>
    <property type="match status" value="4"/>
</dbReference>
<dbReference type="InterPro" id="IPR013210">
    <property type="entry name" value="LRR_N_plant-typ"/>
</dbReference>
<proteinExistence type="inferred from homology"/>
<evidence type="ECO:0000256" key="15">
    <source>
        <dbReference type="ARBA" id="ARBA00023180"/>
    </source>
</evidence>
<keyword evidence="5" id="KW-0808">Transferase</keyword>
<gene>
    <name evidence="21" type="ORF">DKX38_019491</name>
</gene>
<dbReference type="FunFam" id="3.80.10.10:FF:000129">
    <property type="entry name" value="Leucine-rich repeat receptor-like kinase"/>
    <property type="match status" value="1"/>
</dbReference>
<evidence type="ECO:0000313" key="21">
    <source>
        <dbReference type="EMBL" id="KAB5529410.1"/>
    </source>
</evidence>
<dbReference type="Pfam" id="PF07714">
    <property type="entry name" value="PK_Tyr_Ser-Thr"/>
    <property type="match status" value="1"/>
</dbReference>
<dbReference type="GO" id="GO:0005524">
    <property type="term" value="F:ATP binding"/>
    <property type="evidence" value="ECO:0007669"/>
    <property type="project" value="UniProtKB-UniRule"/>
</dbReference>
<evidence type="ECO:0000256" key="9">
    <source>
        <dbReference type="ARBA" id="ARBA00022741"/>
    </source>
</evidence>
<dbReference type="FunFam" id="3.30.200.20:FF:000226">
    <property type="entry name" value="receptor protein kinase TMK1"/>
    <property type="match status" value="1"/>
</dbReference>
<keyword evidence="12 18" id="KW-1133">Transmembrane helix</keyword>
<feature type="transmembrane region" description="Helical" evidence="18">
    <location>
        <begin position="493"/>
        <end position="517"/>
    </location>
</feature>
<evidence type="ECO:0000256" key="11">
    <source>
        <dbReference type="ARBA" id="ARBA00022840"/>
    </source>
</evidence>
<dbReference type="InterPro" id="IPR052422">
    <property type="entry name" value="Auxin_Ser/Thr_Kinase"/>
</dbReference>
<name>A0A5N5KGD4_9ROSI</name>
<dbReference type="PROSITE" id="PS51450">
    <property type="entry name" value="LRR"/>
    <property type="match status" value="2"/>
</dbReference>
<sequence length="989" mass="107721">MCFHSIAFLSSTFPTCFLPMGHHHPYLLFSLFLLLFSTATADDGATILKLANSLNPLPSGWSTKSSTTFCSWQGIRCDSSKSRVTSISLSKLSVSGTLPPEISTLSELQSLSVQGNQLSGDLPSLANLTNLQYIFLDFNNFTSISPSFFQGLTGLQTFSVGNNVNLSPWQLPTDLAQCTSLTTLTANDCQLYGSIPDIFLSLPSLQNLRLSYNNLTGVLPPSFANSGIQNLWVNNQKFGLTGSVEVIGSMTQLSQVWLHMNRFTGPIPDLTECKSIFDLQLRDNQFTGIVPASLVSLPNLVNVSLSNNKFQGPVPQFPPSVITVKNEGSNKYCAGPGVPCDALVMTLLEIAGGFGYPSTLSDKWDGSDACGWPLITCDVGKKNVITVNLAKQQFTGIISPSFAKLSSLRSLYLNENNLTGSIPDSLTKLPELETLDVSNNNLSGKIPEFPSSVKLITKPGNPFLGTDVDTGSSSGGTISGTSNGGSSAGSTKILGGVIAGIIVAVVIFIVVLSFVLYKYKKRHPKSGKELKWDGGKAFFKNVVSGGGNGYNVTIALHSQSNGGDNSKNIFEGGNVAVPIEFLRQVTDNFHEINIIGRGGFGVVYIGELHDGSKIAVKRMESTVMGNKGMGEFQAEIAVLTKVRHRHLVALLGYCINGNERLLVYEYMPEGTLGQHLFECHDYRYTPLTWKQRITIALDVARGVEYLHGLAQQSFIHRDLKTSNILLGDDMRAKVADFGLVKNAPDGNYSVETRLAGTFGYLAPEYAGKWFGPFRLFSTLSKGFLQLHVLLKSDCLRPDLAHFRNSHIFAVLKMLQVIASTGRVTSKVDVFAFGVVLMEIITGRKAVDDTRPEEVAHLVTWFRRILTTKENVPKVIDESLNPDEETLATIYTVAELAGHCTARDPYQRPDMGHAVNVLAPLVQQWRPASQQEDLELGADLDTDLPETLRRWQTEEGISMVFDDTSLTQTRSSAPSMSSGFANTFTSNDCR</sequence>
<dbReference type="EMBL" id="VDCV01000013">
    <property type="protein sequence ID" value="KAB5529410.1"/>
    <property type="molecule type" value="Genomic_DNA"/>
</dbReference>
<keyword evidence="13 18" id="KW-0472">Membrane</keyword>
<evidence type="ECO:0000256" key="3">
    <source>
        <dbReference type="ARBA" id="ARBA00022527"/>
    </source>
</evidence>
<keyword evidence="15" id="KW-0325">Glycoprotein</keyword>
<keyword evidence="14" id="KW-0675">Receptor</keyword>
<keyword evidence="22" id="KW-1185">Reference proteome</keyword>
<evidence type="ECO:0000256" key="2">
    <source>
        <dbReference type="ARBA" id="ARBA00008684"/>
    </source>
</evidence>
<accession>A0A5N5KGD4</accession>
<dbReference type="PROSITE" id="PS00108">
    <property type="entry name" value="PROTEIN_KINASE_ST"/>
    <property type="match status" value="1"/>
</dbReference>
<feature type="signal peptide" evidence="19">
    <location>
        <begin position="1"/>
        <end position="41"/>
    </location>
</feature>
<dbReference type="GO" id="GO:0016020">
    <property type="term" value="C:membrane"/>
    <property type="evidence" value="ECO:0007669"/>
    <property type="project" value="UniProtKB-SubCell"/>
</dbReference>
<dbReference type="SUPFAM" id="SSF52058">
    <property type="entry name" value="L domain-like"/>
    <property type="match status" value="1"/>
</dbReference>
<dbReference type="SUPFAM" id="SSF56112">
    <property type="entry name" value="Protein kinase-like (PK-like)"/>
    <property type="match status" value="1"/>
</dbReference>
<feature type="chain" id="PRO_5024435866" description="Protein kinase domain-containing protein" evidence="19">
    <location>
        <begin position="42"/>
        <end position="989"/>
    </location>
</feature>
<dbReference type="PANTHER" id="PTHR47986:SF10">
    <property type="entry name" value="RECEPTOR-LIKE KINASE TMK4"/>
    <property type="match status" value="1"/>
</dbReference>
<dbReference type="InterPro" id="IPR017441">
    <property type="entry name" value="Protein_kinase_ATP_BS"/>
</dbReference>
<dbReference type="PROSITE" id="PS50011">
    <property type="entry name" value="PROTEIN_KINASE_DOM"/>
    <property type="match status" value="1"/>
</dbReference>
<dbReference type="InterPro" id="IPR001611">
    <property type="entry name" value="Leu-rich_rpt"/>
</dbReference>
<feature type="domain" description="Protein kinase" evidence="20">
    <location>
        <begin position="589"/>
        <end position="921"/>
    </location>
</feature>
<evidence type="ECO:0000256" key="7">
    <source>
        <dbReference type="ARBA" id="ARBA00022729"/>
    </source>
</evidence>
<evidence type="ECO:0000256" key="10">
    <source>
        <dbReference type="ARBA" id="ARBA00022777"/>
    </source>
</evidence>
<keyword evidence="7 19" id="KW-0732">Signal</keyword>
<keyword evidence="6 18" id="KW-0812">Transmembrane</keyword>
<dbReference type="InterPro" id="IPR001245">
    <property type="entry name" value="Ser-Thr/Tyr_kinase_cat_dom"/>
</dbReference>
<evidence type="ECO:0000256" key="13">
    <source>
        <dbReference type="ARBA" id="ARBA00023136"/>
    </source>
</evidence>
<evidence type="ECO:0000256" key="4">
    <source>
        <dbReference type="ARBA" id="ARBA00022614"/>
    </source>
</evidence>
<dbReference type="InterPro" id="IPR000719">
    <property type="entry name" value="Prot_kinase_dom"/>
</dbReference>
<evidence type="ECO:0000256" key="14">
    <source>
        <dbReference type="ARBA" id="ARBA00023170"/>
    </source>
</evidence>
<evidence type="ECO:0000313" key="22">
    <source>
        <dbReference type="Proteomes" id="UP000326939"/>
    </source>
</evidence>
<comment type="similarity">
    <text evidence="2">Belongs to the protein kinase superfamily. Ser/Thr protein kinase family.</text>
</comment>
<evidence type="ECO:0000256" key="19">
    <source>
        <dbReference type="SAM" id="SignalP"/>
    </source>
</evidence>